<comment type="caution">
    <text evidence="12">The sequence shown here is derived from an EMBL/GenBank/DDBJ whole genome shotgun (WGS) entry which is preliminary data.</text>
</comment>
<feature type="transmembrane region" description="Helical" evidence="10">
    <location>
        <begin position="293"/>
        <end position="312"/>
    </location>
</feature>
<feature type="domain" description="Major facilitator superfamily (MFS) profile" evidence="11">
    <location>
        <begin position="32"/>
        <end position="440"/>
    </location>
</feature>
<dbReference type="Pfam" id="PF07690">
    <property type="entry name" value="MFS_1"/>
    <property type="match status" value="1"/>
</dbReference>
<feature type="transmembrane region" description="Helical" evidence="10">
    <location>
        <begin position="32"/>
        <end position="64"/>
    </location>
</feature>
<dbReference type="InterPro" id="IPR020846">
    <property type="entry name" value="MFS_dom"/>
</dbReference>
<dbReference type="Pfam" id="PF00083">
    <property type="entry name" value="Sugar_tr"/>
    <property type="match status" value="1"/>
</dbReference>
<gene>
    <name evidence="12" type="ORF">HX845_29650</name>
</gene>
<proteinExistence type="inferred from homology"/>
<dbReference type="EMBL" id="JACAQE010000010">
    <property type="protein sequence ID" value="NWC17854.1"/>
    <property type="molecule type" value="Genomic_DNA"/>
</dbReference>
<feature type="transmembrane region" description="Helical" evidence="10">
    <location>
        <begin position="384"/>
        <end position="404"/>
    </location>
</feature>
<dbReference type="PROSITE" id="PS00217">
    <property type="entry name" value="SUGAR_TRANSPORT_2"/>
    <property type="match status" value="1"/>
</dbReference>
<keyword evidence="8 10" id="KW-0472">Membrane</keyword>
<evidence type="ECO:0000259" key="11">
    <source>
        <dbReference type="PROSITE" id="PS50850"/>
    </source>
</evidence>
<protein>
    <submittedName>
        <fullName evidence="12">MFS transporter</fullName>
    </submittedName>
</protein>
<dbReference type="GeneID" id="57662463"/>
<evidence type="ECO:0000256" key="6">
    <source>
        <dbReference type="ARBA" id="ARBA00022847"/>
    </source>
</evidence>
<evidence type="ECO:0000256" key="10">
    <source>
        <dbReference type="SAM" id="Phobius"/>
    </source>
</evidence>
<evidence type="ECO:0000313" key="13">
    <source>
        <dbReference type="Proteomes" id="UP000517547"/>
    </source>
</evidence>
<dbReference type="FunFam" id="1.20.1250.20:FF:000001">
    <property type="entry name" value="Dicarboxylate MFS transporter"/>
    <property type="match status" value="1"/>
</dbReference>
<comment type="similarity">
    <text evidence="2">Belongs to the major facilitator superfamily. Metabolite:H+ Symporter (MHS) family (TC 2.A.1.6) family.</text>
</comment>
<keyword evidence="3" id="KW-0813">Transport</keyword>
<evidence type="ECO:0000256" key="4">
    <source>
        <dbReference type="ARBA" id="ARBA00022475"/>
    </source>
</evidence>
<evidence type="ECO:0000256" key="9">
    <source>
        <dbReference type="SAM" id="MobiDB-lite"/>
    </source>
</evidence>
<feature type="compositionally biased region" description="Low complexity" evidence="9">
    <location>
        <begin position="10"/>
        <end position="22"/>
    </location>
</feature>
<dbReference type="Proteomes" id="UP000517547">
    <property type="component" value="Unassembled WGS sequence"/>
</dbReference>
<accession>A0A7Y7Y549</accession>
<keyword evidence="7 10" id="KW-1133">Transmembrane helix</keyword>
<organism evidence="12 13">
    <name type="scientific">Pseudomonas gingeri</name>
    <dbReference type="NCBI Taxonomy" id="117681"/>
    <lineage>
        <taxon>Bacteria</taxon>
        <taxon>Pseudomonadati</taxon>
        <taxon>Pseudomonadota</taxon>
        <taxon>Gammaproteobacteria</taxon>
        <taxon>Pseudomonadales</taxon>
        <taxon>Pseudomonadaceae</taxon>
        <taxon>Pseudomonas</taxon>
    </lineage>
</organism>
<reference evidence="12 13" key="1">
    <citation type="submission" date="2020-04" db="EMBL/GenBank/DDBJ databases">
        <title>Molecular characterization of pseudomonads from Agaricus bisporus reveal novel blotch 2 pathogens in Western Europe.</title>
        <authorList>
            <person name="Taparia T."/>
            <person name="Krijger M."/>
            <person name="Haynes E."/>
            <person name="Elpinstone J.G."/>
            <person name="Noble R."/>
            <person name="Van Der Wolf J."/>
        </authorList>
    </citation>
    <scope>NUCLEOTIDE SEQUENCE [LARGE SCALE GENOMIC DNA]</scope>
    <source>
        <strain evidence="12 13">IPO3738</strain>
    </source>
</reference>
<feature type="transmembrane region" description="Helical" evidence="10">
    <location>
        <begin position="324"/>
        <end position="343"/>
    </location>
</feature>
<name>A0A7Y7Y549_9PSED</name>
<dbReference type="InterPro" id="IPR036259">
    <property type="entry name" value="MFS_trans_sf"/>
</dbReference>
<dbReference type="InterPro" id="IPR051084">
    <property type="entry name" value="H+-coupled_symporters"/>
</dbReference>
<keyword evidence="4" id="KW-1003">Cell membrane</keyword>
<dbReference type="PROSITE" id="PS50850">
    <property type="entry name" value="MFS"/>
    <property type="match status" value="1"/>
</dbReference>
<dbReference type="GO" id="GO:0005886">
    <property type="term" value="C:plasma membrane"/>
    <property type="evidence" value="ECO:0007669"/>
    <property type="project" value="UniProtKB-SubCell"/>
</dbReference>
<feature type="region of interest" description="Disordered" evidence="9">
    <location>
        <begin position="1"/>
        <end position="22"/>
    </location>
</feature>
<evidence type="ECO:0000256" key="8">
    <source>
        <dbReference type="ARBA" id="ARBA00023136"/>
    </source>
</evidence>
<dbReference type="GO" id="GO:0015293">
    <property type="term" value="F:symporter activity"/>
    <property type="evidence" value="ECO:0007669"/>
    <property type="project" value="UniProtKB-KW"/>
</dbReference>
<dbReference type="InterPro" id="IPR011701">
    <property type="entry name" value="MFS"/>
</dbReference>
<feature type="transmembrane region" description="Helical" evidence="10">
    <location>
        <begin position="416"/>
        <end position="435"/>
    </location>
</feature>
<sequence>MNTVNNGVMAGASTPASPATARDATRQSIRRVVLAGAFGTVVEYFDFSVYAFLATTLAAVFFPAQNPTAALLYTLGVFGAAFVARPLGGILIGHLSDRYGRRPALTVAVVGMAFASTLIGLLPVYASIGIAAPVLLFVLRCVQGLSAGGELGSAGSYVAEVAPDGRRGFLTSTTQVGTLVGTMLGSLCVGLMHMGLSDEQILSWGWRIPFLISLPLGIAALIVRSRMEESKQFESVEEQGAVAKIPALSALVSHPRAVFTVFGLTLVSFASYYLVFTYMATYFERQGIMRPGLAAWSTTLTLLLAAVAIPVWGKITDRIGRRPILIGVCVANLLLAWPLFLFMQSSVGAAFFSQIVLGQIEAAYLGVILAAYCEMFPARVRSSGFSLGYNFSAILAGGSAPYLATWLISVTGVPHAPAWILMAMAFLSLLVALTVSETANRPMPTV</sequence>
<feature type="transmembrane region" description="Helical" evidence="10">
    <location>
        <begin position="257"/>
        <end position="281"/>
    </location>
</feature>
<comment type="subcellular location">
    <subcellularLocation>
        <location evidence="1">Cell membrane</location>
        <topology evidence="1">Multi-pass membrane protein</topology>
    </subcellularLocation>
</comment>
<dbReference type="RefSeq" id="WP_052328599.1">
    <property type="nucleotide sequence ID" value="NZ_JACAOK010000042.1"/>
</dbReference>
<feature type="transmembrane region" description="Helical" evidence="10">
    <location>
        <begin position="349"/>
        <end position="372"/>
    </location>
</feature>
<feature type="transmembrane region" description="Helical" evidence="10">
    <location>
        <begin position="70"/>
        <end position="92"/>
    </location>
</feature>
<evidence type="ECO:0000256" key="7">
    <source>
        <dbReference type="ARBA" id="ARBA00022989"/>
    </source>
</evidence>
<dbReference type="PANTHER" id="PTHR43528:SF1">
    <property type="entry name" value="ALPHA-KETOGLUTARATE PERMEASE"/>
    <property type="match status" value="1"/>
</dbReference>
<feature type="transmembrane region" description="Helical" evidence="10">
    <location>
        <begin position="204"/>
        <end position="223"/>
    </location>
</feature>
<dbReference type="PANTHER" id="PTHR43528">
    <property type="entry name" value="ALPHA-KETOGLUTARATE PERMEASE"/>
    <property type="match status" value="1"/>
</dbReference>
<evidence type="ECO:0000313" key="12">
    <source>
        <dbReference type="EMBL" id="NWC17854.1"/>
    </source>
</evidence>
<keyword evidence="6" id="KW-0769">Symport</keyword>
<evidence type="ECO:0000256" key="2">
    <source>
        <dbReference type="ARBA" id="ARBA00008240"/>
    </source>
</evidence>
<evidence type="ECO:0000256" key="3">
    <source>
        <dbReference type="ARBA" id="ARBA00022448"/>
    </source>
</evidence>
<dbReference type="AlphaFoldDB" id="A0A7Y7Y549"/>
<feature type="transmembrane region" description="Helical" evidence="10">
    <location>
        <begin position="104"/>
        <end position="122"/>
    </location>
</feature>
<keyword evidence="5 10" id="KW-0812">Transmembrane</keyword>
<evidence type="ECO:0000256" key="1">
    <source>
        <dbReference type="ARBA" id="ARBA00004651"/>
    </source>
</evidence>
<dbReference type="Gene3D" id="1.20.1250.20">
    <property type="entry name" value="MFS general substrate transporter like domains"/>
    <property type="match status" value="2"/>
</dbReference>
<dbReference type="InterPro" id="IPR005829">
    <property type="entry name" value="Sugar_transporter_CS"/>
</dbReference>
<evidence type="ECO:0000256" key="5">
    <source>
        <dbReference type="ARBA" id="ARBA00022692"/>
    </source>
</evidence>
<dbReference type="SUPFAM" id="SSF103473">
    <property type="entry name" value="MFS general substrate transporter"/>
    <property type="match status" value="1"/>
</dbReference>
<dbReference type="InterPro" id="IPR005828">
    <property type="entry name" value="MFS_sugar_transport-like"/>
</dbReference>